<dbReference type="RefSeq" id="WP_188542720.1">
    <property type="nucleotide sequence ID" value="NZ_BMCU01000001.1"/>
</dbReference>
<dbReference type="Pfam" id="PF13601">
    <property type="entry name" value="HTH_34"/>
    <property type="match status" value="1"/>
</dbReference>
<dbReference type="InterPro" id="IPR036390">
    <property type="entry name" value="WH_DNA-bd_sf"/>
</dbReference>
<proteinExistence type="predicted"/>
<evidence type="ECO:0000313" key="3">
    <source>
        <dbReference type="Proteomes" id="UP000654257"/>
    </source>
</evidence>
<evidence type="ECO:0000259" key="1">
    <source>
        <dbReference type="Pfam" id="PF13601"/>
    </source>
</evidence>
<dbReference type="InterPro" id="IPR036388">
    <property type="entry name" value="WH-like_DNA-bd_sf"/>
</dbReference>
<name>A0A917CJ29_9NOCA</name>
<accession>A0A917CJ29</accession>
<comment type="caution">
    <text evidence="2">The sequence shown here is derived from an EMBL/GenBank/DDBJ whole genome shotgun (WGS) entry which is preliminary data.</text>
</comment>
<dbReference type="PANTHER" id="PTHR37318:SF1">
    <property type="entry name" value="BSL7504 PROTEIN"/>
    <property type="match status" value="1"/>
</dbReference>
<dbReference type="Proteomes" id="UP000654257">
    <property type="component" value="Unassembled WGS sequence"/>
</dbReference>
<dbReference type="PANTHER" id="PTHR37318">
    <property type="entry name" value="BSL7504 PROTEIN"/>
    <property type="match status" value="1"/>
</dbReference>
<feature type="domain" description="Winged helix DNA-binding" evidence="1">
    <location>
        <begin position="14"/>
        <end position="91"/>
    </location>
</feature>
<dbReference type="Gene3D" id="1.10.10.10">
    <property type="entry name" value="Winged helix-like DNA-binding domain superfamily/Winged helix DNA-binding domain"/>
    <property type="match status" value="1"/>
</dbReference>
<protein>
    <submittedName>
        <fullName evidence="2">Transcriptional regulator</fullName>
    </submittedName>
</protein>
<reference evidence="2" key="1">
    <citation type="journal article" date="2014" name="Int. J. Syst. Evol. Microbiol.">
        <title>Complete genome sequence of Corynebacterium casei LMG S-19264T (=DSM 44701T), isolated from a smear-ripened cheese.</title>
        <authorList>
            <consortium name="US DOE Joint Genome Institute (JGI-PGF)"/>
            <person name="Walter F."/>
            <person name="Albersmeier A."/>
            <person name="Kalinowski J."/>
            <person name="Ruckert C."/>
        </authorList>
    </citation>
    <scope>NUCLEOTIDE SEQUENCE</scope>
    <source>
        <strain evidence="2">CCM 7905</strain>
    </source>
</reference>
<evidence type="ECO:0000313" key="2">
    <source>
        <dbReference type="EMBL" id="GGF90496.1"/>
    </source>
</evidence>
<organism evidence="2 3">
    <name type="scientific">Rhodococcoides trifolii</name>
    <dbReference type="NCBI Taxonomy" id="908250"/>
    <lineage>
        <taxon>Bacteria</taxon>
        <taxon>Bacillati</taxon>
        <taxon>Actinomycetota</taxon>
        <taxon>Actinomycetes</taxon>
        <taxon>Mycobacteriales</taxon>
        <taxon>Nocardiaceae</taxon>
        <taxon>Rhodococcoides</taxon>
    </lineage>
</organism>
<dbReference type="AlphaFoldDB" id="A0A917CJ29"/>
<keyword evidence="3" id="KW-1185">Reference proteome</keyword>
<dbReference type="EMBL" id="BMCU01000001">
    <property type="protein sequence ID" value="GGF90496.1"/>
    <property type="molecule type" value="Genomic_DNA"/>
</dbReference>
<dbReference type="SUPFAM" id="SSF46785">
    <property type="entry name" value="Winged helix' DNA-binding domain"/>
    <property type="match status" value="1"/>
</dbReference>
<dbReference type="InterPro" id="IPR027395">
    <property type="entry name" value="WH_DNA-bd_dom"/>
</dbReference>
<gene>
    <name evidence="2" type="ORF">GCM10007304_00470</name>
</gene>
<reference evidence="2" key="2">
    <citation type="submission" date="2020-09" db="EMBL/GenBank/DDBJ databases">
        <authorList>
            <person name="Sun Q."/>
            <person name="Sedlacek I."/>
        </authorList>
    </citation>
    <scope>NUCLEOTIDE SEQUENCE</scope>
    <source>
        <strain evidence="2">CCM 7905</strain>
    </source>
</reference>
<sequence>MTAILDETLSAPTRLKICGYLSGCTEADFKVVQDYCAISQSSLSKHLTTLSDKGYVEIRKVSAARYTKTRLSLTDAGRRALGEHVEYLRSIAESVAQG</sequence>